<sequence>MKKIAIAAAAATLLAATAAQADDSSNTQTSQNTAQTAGSWLFKAGVMSIIPDVSSSDLSSPSQPGTRVDVSSSSTRPAGGIAYMLTDNWSLEVPLAMPFSFNVKGDGTISGSGKIGDTKVLPMTLFVQYHLFKPDTTLRPFVGVGLTYAYFYSETGNGTLTGLTNPGGDDSTKLDIKSKFAPTPQLGLDWQMHNGWFAEAMLAKTFLKTKTTLSTGQTLDIRLDPWTAGVFVGYRF</sequence>
<keyword evidence="4" id="KW-1185">Reference proteome</keyword>
<evidence type="ECO:0000256" key="2">
    <source>
        <dbReference type="SAM" id="SignalP"/>
    </source>
</evidence>
<dbReference type="InterPro" id="IPR005618">
    <property type="entry name" value="OMPW"/>
</dbReference>
<dbReference type="GO" id="GO:0019867">
    <property type="term" value="C:outer membrane"/>
    <property type="evidence" value="ECO:0007669"/>
    <property type="project" value="InterPro"/>
</dbReference>
<proteinExistence type="predicted"/>
<dbReference type="PANTHER" id="PTHR36920:SF1">
    <property type="entry name" value="OUTER MEMBRANE PROTEIN W"/>
    <property type="match status" value="1"/>
</dbReference>
<dbReference type="Pfam" id="PF03922">
    <property type="entry name" value="OmpW"/>
    <property type="match status" value="1"/>
</dbReference>
<dbReference type="GO" id="GO:0055085">
    <property type="term" value="P:transmembrane transport"/>
    <property type="evidence" value="ECO:0007669"/>
    <property type="project" value="TreeGrafter"/>
</dbReference>
<evidence type="ECO:0000256" key="1">
    <source>
        <dbReference type="SAM" id="MobiDB-lite"/>
    </source>
</evidence>
<evidence type="ECO:0000313" key="3">
    <source>
        <dbReference type="EMBL" id="NKF21766.1"/>
    </source>
</evidence>
<name>A0A969WA79_9GAMM</name>
<feature type="compositionally biased region" description="Polar residues" evidence="1">
    <location>
        <begin position="63"/>
        <end position="75"/>
    </location>
</feature>
<protein>
    <submittedName>
        <fullName evidence="3">Outer membrane beta-barrel protein</fullName>
    </submittedName>
</protein>
<organism evidence="3 4">
    <name type="scientific">Solimonas marina</name>
    <dbReference type="NCBI Taxonomy" id="2714601"/>
    <lineage>
        <taxon>Bacteria</taxon>
        <taxon>Pseudomonadati</taxon>
        <taxon>Pseudomonadota</taxon>
        <taxon>Gammaproteobacteria</taxon>
        <taxon>Nevskiales</taxon>
        <taxon>Nevskiaceae</taxon>
        <taxon>Solimonas</taxon>
    </lineage>
</organism>
<dbReference type="Gene3D" id="2.40.160.20">
    <property type="match status" value="1"/>
</dbReference>
<accession>A0A969WA79</accession>
<reference evidence="3" key="1">
    <citation type="submission" date="2020-03" db="EMBL/GenBank/DDBJ databases">
        <title>Solimonas marina sp. nov., isolated from deep seawater of the Pacific Ocean.</title>
        <authorList>
            <person name="Liu X."/>
            <person name="Lai Q."/>
            <person name="Sun F."/>
            <person name="Gai Y."/>
            <person name="Li G."/>
            <person name="Shao Z."/>
        </authorList>
    </citation>
    <scope>NUCLEOTIDE SEQUENCE</scope>
    <source>
        <strain evidence="3">C16B3</strain>
    </source>
</reference>
<dbReference type="Proteomes" id="UP000653472">
    <property type="component" value="Unassembled WGS sequence"/>
</dbReference>
<dbReference type="PANTHER" id="PTHR36920">
    <property type="match status" value="1"/>
</dbReference>
<comment type="caution">
    <text evidence="3">The sequence shown here is derived from an EMBL/GenBank/DDBJ whole genome shotgun (WGS) entry which is preliminary data.</text>
</comment>
<gene>
    <name evidence="3" type="ORF">G7Y82_05505</name>
</gene>
<feature type="signal peptide" evidence="2">
    <location>
        <begin position="1"/>
        <end position="21"/>
    </location>
</feature>
<evidence type="ECO:0000313" key="4">
    <source>
        <dbReference type="Proteomes" id="UP000653472"/>
    </source>
</evidence>
<feature type="region of interest" description="Disordered" evidence="1">
    <location>
        <begin position="54"/>
        <end position="75"/>
    </location>
</feature>
<dbReference type="EMBL" id="JAAVXB010000002">
    <property type="protein sequence ID" value="NKF21766.1"/>
    <property type="molecule type" value="Genomic_DNA"/>
</dbReference>
<keyword evidence="2" id="KW-0732">Signal</keyword>
<feature type="chain" id="PRO_5037215424" evidence="2">
    <location>
        <begin position="22"/>
        <end position="236"/>
    </location>
</feature>
<dbReference type="SUPFAM" id="SSF56925">
    <property type="entry name" value="OMPA-like"/>
    <property type="match status" value="1"/>
</dbReference>
<dbReference type="InterPro" id="IPR011250">
    <property type="entry name" value="OMP/PagP_B-barrel"/>
</dbReference>
<dbReference type="AlphaFoldDB" id="A0A969WA79"/>
<dbReference type="RefSeq" id="WP_168147002.1">
    <property type="nucleotide sequence ID" value="NZ_JAAVXB010000002.1"/>
</dbReference>